<reference evidence="2" key="1">
    <citation type="submission" date="2011-12" db="EMBL/GenBank/DDBJ databases">
        <title>Complete sequence of Clostridium clariflavum DSM 19732.</title>
        <authorList>
            <consortium name="US DOE Joint Genome Institute"/>
            <person name="Lucas S."/>
            <person name="Han J."/>
            <person name="Lapidus A."/>
            <person name="Cheng J.-F."/>
            <person name="Goodwin L."/>
            <person name="Pitluck S."/>
            <person name="Peters L."/>
            <person name="Teshima H."/>
            <person name="Detter J.C."/>
            <person name="Han C."/>
            <person name="Tapia R."/>
            <person name="Land M."/>
            <person name="Hauser L."/>
            <person name="Kyrpides N."/>
            <person name="Ivanova N."/>
            <person name="Pagani I."/>
            <person name="Kitzmiller T."/>
            <person name="Lynd L."/>
            <person name="Izquierdo J."/>
            <person name="Woyke T."/>
        </authorList>
    </citation>
    <scope>NUCLEOTIDE SEQUENCE [LARGE SCALE GENOMIC DNA]</scope>
    <source>
        <strain evidence="2">DSM 19732 / NBRC 101661 / EBR45</strain>
    </source>
</reference>
<dbReference type="EMBL" id="CP003065">
    <property type="protein sequence ID" value="AEV70252.1"/>
    <property type="molecule type" value="Genomic_DNA"/>
</dbReference>
<dbReference type="STRING" id="720554.Clocl_3802"/>
<organism evidence="1 2">
    <name type="scientific">Acetivibrio clariflavus (strain DSM 19732 / NBRC 101661 / EBR45)</name>
    <name type="common">Clostridium clariflavum</name>
    <dbReference type="NCBI Taxonomy" id="720554"/>
    <lineage>
        <taxon>Bacteria</taxon>
        <taxon>Bacillati</taxon>
        <taxon>Bacillota</taxon>
        <taxon>Clostridia</taxon>
        <taxon>Eubacteriales</taxon>
        <taxon>Oscillospiraceae</taxon>
        <taxon>Acetivibrio</taxon>
    </lineage>
</organism>
<dbReference type="HOGENOM" id="CLU_3151226_0_0_9"/>
<reference evidence="1 2" key="2">
    <citation type="journal article" date="2012" name="Stand. Genomic Sci.">
        <title>Complete Genome Sequence of Clostridium clariflavum DSM 19732.</title>
        <authorList>
            <person name="Izquierdo J.A."/>
            <person name="Goodwin L."/>
            <person name="Davenport K.W."/>
            <person name="Teshima H."/>
            <person name="Bruce D."/>
            <person name="Detter C."/>
            <person name="Tapia R."/>
            <person name="Han S."/>
            <person name="Land M."/>
            <person name="Hauser L."/>
            <person name="Jeffries C.D."/>
            <person name="Han J."/>
            <person name="Pitluck S."/>
            <person name="Nolan M."/>
            <person name="Chen A."/>
            <person name="Huntemann M."/>
            <person name="Mavromatis K."/>
            <person name="Mikhailova N."/>
            <person name="Liolios K."/>
            <person name="Woyke T."/>
            <person name="Lynd L.R."/>
        </authorList>
    </citation>
    <scope>NUCLEOTIDE SEQUENCE [LARGE SCALE GENOMIC DNA]</scope>
    <source>
        <strain evidence="2">DSM 19732 / NBRC 101661 / EBR45</strain>
    </source>
</reference>
<evidence type="ECO:0000313" key="2">
    <source>
        <dbReference type="Proteomes" id="UP000005435"/>
    </source>
</evidence>
<gene>
    <name evidence="1" type="ordered locus">Clocl_3802</name>
</gene>
<proteinExistence type="predicted"/>
<name>G8M1M3_ACECE</name>
<sequence>MITSMNESINLNEDSLLEERIAQETEERCELACWLHFFCPSQYCIEVFFE</sequence>
<protein>
    <submittedName>
        <fullName evidence="1">Uncharacterized protein</fullName>
    </submittedName>
</protein>
<dbReference type="KEGG" id="ccl:Clocl_3802"/>
<dbReference type="Proteomes" id="UP000005435">
    <property type="component" value="Chromosome"/>
</dbReference>
<evidence type="ECO:0000313" key="1">
    <source>
        <dbReference type="EMBL" id="AEV70252.1"/>
    </source>
</evidence>
<accession>G8M1M3</accession>
<keyword evidence="2" id="KW-1185">Reference proteome</keyword>
<dbReference type="AlphaFoldDB" id="G8M1M3"/>